<evidence type="ECO:0000256" key="3">
    <source>
        <dbReference type="ARBA" id="ARBA00007881"/>
    </source>
</evidence>
<feature type="compositionally biased region" description="Polar residues" evidence="23">
    <location>
        <begin position="1585"/>
        <end position="1600"/>
    </location>
</feature>
<keyword evidence="12" id="KW-0904">Protein phosphatase</keyword>
<evidence type="ECO:0000256" key="15">
    <source>
        <dbReference type="ARBA" id="ARBA00022990"/>
    </source>
</evidence>
<feature type="compositionally biased region" description="Basic and acidic residues" evidence="23">
    <location>
        <begin position="519"/>
        <end position="542"/>
    </location>
</feature>
<evidence type="ECO:0000256" key="8">
    <source>
        <dbReference type="ARBA" id="ARBA00022801"/>
    </source>
</evidence>
<feature type="compositionally biased region" description="Basic and acidic residues" evidence="23">
    <location>
        <begin position="557"/>
        <end position="592"/>
    </location>
</feature>
<evidence type="ECO:0000256" key="21">
    <source>
        <dbReference type="PROSITE-ProRule" id="PRU00176"/>
    </source>
</evidence>
<keyword evidence="17" id="KW-0966">Cell projection</keyword>
<evidence type="ECO:0000256" key="16">
    <source>
        <dbReference type="ARBA" id="ARBA00022999"/>
    </source>
</evidence>
<dbReference type="GO" id="GO:0003743">
    <property type="term" value="F:translation initiation factor activity"/>
    <property type="evidence" value="ECO:0007669"/>
    <property type="project" value="UniProtKB-KW"/>
</dbReference>
<evidence type="ECO:0000259" key="29">
    <source>
        <dbReference type="PROSITE" id="PS51182"/>
    </source>
</evidence>
<dbReference type="InterPro" id="IPR003595">
    <property type="entry name" value="Tyr_Pase_cat"/>
</dbReference>
<dbReference type="Pfam" id="PF22785">
    <property type="entry name" value="Tc-R-P"/>
    <property type="match status" value="1"/>
</dbReference>
<feature type="compositionally biased region" description="Basic and acidic residues" evidence="23">
    <location>
        <begin position="173"/>
        <end position="269"/>
    </location>
</feature>
<dbReference type="SMART" id="SM00252">
    <property type="entry name" value="SH2"/>
    <property type="match status" value="1"/>
</dbReference>
<feature type="domain" description="Tyrosine specific protein phosphatases" evidence="25">
    <location>
        <begin position="912"/>
        <end position="972"/>
    </location>
</feature>
<dbReference type="Gene3D" id="3.90.190.10">
    <property type="entry name" value="Protein tyrosine phosphatase superfamily"/>
    <property type="match status" value="1"/>
</dbReference>
<dbReference type="SMART" id="SM00360">
    <property type="entry name" value="RRM"/>
    <property type="match status" value="1"/>
</dbReference>
<evidence type="ECO:0000259" key="24">
    <source>
        <dbReference type="PROSITE" id="PS50001"/>
    </source>
</evidence>
<reference evidence="30" key="1">
    <citation type="submission" date="2023-03" db="EMBL/GenBank/DDBJ databases">
        <title>Electrophorus voltai genome.</title>
        <authorList>
            <person name="Bian C."/>
        </authorList>
    </citation>
    <scope>NUCLEOTIDE SEQUENCE</scope>
    <source>
        <strain evidence="30">CB-2022</strain>
        <tissue evidence="30">Muscle</tissue>
    </source>
</reference>
<feature type="region of interest" description="Disordered" evidence="23">
    <location>
        <begin position="1685"/>
        <end position="1998"/>
    </location>
</feature>
<feature type="compositionally biased region" description="Low complexity" evidence="23">
    <location>
        <begin position="345"/>
        <end position="356"/>
    </location>
</feature>
<dbReference type="InterPro" id="IPR011993">
    <property type="entry name" value="PH-like_dom_sf"/>
</dbReference>
<dbReference type="FunFam" id="3.90.190.10:FF:000010">
    <property type="entry name" value="tensin-1 isoform X2"/>
    <property type="match status" value="1"/>
</dbReference>
<keyword evidence="15" id="KW-0007">Acetylation</keyword>
<feature type="domain" description="C2 tensin-type" evidence="29">
    <location>
        <begin position="1005"/>
        <end position="1131"/>
    </location>
</feature>
<dbReference type="InterPro" id="IPR035012">
    <property type="entry name" value="Tensin-like_SH2"/>
</dbReference>
<dbReference type="SMART" id="SM00404">
    <property type="entry name" value="PTPc_motif"/>
    <property type="match status" value="1"/>
</dbReference>
<feature type="region of interest" description="Disordered" evidence="23">
    <location>
        <begin position="640"/>
        <end position="706"/>
    </location>
</feature>
<dbReference type="Pfam" id="PF08416">
    <property type="entry name" value="PTB"/>
    <property type="match status" value="1"/>
</dbReference>
<evidence type="ECO:0000259" key="25">
    <source>
        <dbReference type="PROSITE" id="PS50056"/>
    </source>
</evidence>
<feature type="compositionally biased region" description="Low complexity" evidence="23">
    <location>
        <begin position="459"/>
        <end position="475"/>
    </location>
</feature>
<comment type="similarity">
    <text evidence="3">Belongs to the PTEN phosphatase protein family.</text>
</comment>
<dbReference type="InterPro" id="IPR000504">
    <property type="entry name" value="RRM_dom"/>
</dbReference>
<dbReference type="GO" id="GO:0005829">
    <property type="term" value="C:cytosol"/>
    <property type="evidence" value="ECO:0007669"/>
    <property type="project" value="UniProtKB-ARBA"/>
</dbReference>
<feature type="compositionally biased region" description="Basic and acidic residues" evidence="23">
    <location>
        <begin position="80"/>
        <end position="90"/>
    </location>
</feature>
<dbReference type="SUPFAM" id="SSF55550">
    <property type="entry name" value="SH2 domain"/>
    <property type="match status" value="1"/>
</dbReference>
<dbReference type="Gene3D" id="2.30.29.30">
    <property type="entry name" value="Pleckstrin-homology domain (PH domain)/Phosphotyrosine-binding domain (PTB)"/>
    <property type="match status" value="1"/>
</dbReference>
<feature type="compositionally biased region" description="Polar residues" evidence="23">
    <location>
        <begin position="1199"/>
        <end position="1210"/>
    </location>
</feature>
<proteinExistence type="inferred from homology"/>
<dbReference type="InterPro" id="IPR000980">
    <property type="entry name" value="SH2"/>
</dbReference>
<dbReference type="InterPro" id="IPR051484">
    <property type="entry name" value="Tensin_PTEN_phosphatase"/>
</dbReference>
<feature type="compositionally biased region" description="Basic and acidic residues" evidence="23">
    <location>
        <begin position="1266"/>
        <end position="1276"/>
    </location>
</feature>
<evidence type="ECO:0000256" key="11">
    <source>
        <dbReference type="ARBA" id="ARBA00022884"/>
    </source>
</evidence>
<keyword evidence="31" id="KW-1185">Reference proteome</keyword>
<keyword evidence="8" id="KW-0378">Hydrolase</keyword>
<feature type="region of interest" description="Disordered" evidence="23">
    <location>
        <begin position="1585"/>
        <end position="1667"/>
    </location>
</feature>
<dbReference type="CDD" id="cd14562">
    <property type="entry name" value="PTP_tensin-2"/>
    <property type="match status" value="1"/>
</dbReference>
<evidence type="ECO:0000256" key="9">
    <source>
        <dbReference type="ARBA" id="ARBA00022833"/>
    </source>
</evidence>
<feature type="compositionally biased region" description="Basic and acidic residues" evidence="23">
    <location>
        <begin position="285"/>
        <end position="324"/>
    </location>
</feature>
<organism evidence="30 31">
    <name type="scientific">Electrophorus voltai</name>
    <dbReference type="NCBI Taxonomy" id="2609070"/>
    <lineage>
        <taxon>Eukaryota</taxon>
        <taxon>Metazoa</taxon>
        <taxon>Chordata</taxon>
        <taxon>Craniata</taxon>
        <taxon>Vertebrata</taxon>
        <taxon>Euteleostomi</taxon>
        <taxon>Actinopterygii</taxon>
        <taxon>Neopterygii</taxon>
        <taxon>Teleostei</taxon>
        <taxon>Ostariophysi</taxon>
        <taxon>Gymnotiformes</taxon>
        <taxon>Gymnotoidei</taxon>
        <taxon>Gymnotidae</taxon>
        <taxon>Electrophorus</taxon>
    </lineage>
</organism>
<dbReference type="InterPro" id="IPR006020">
    <property type="entry name" value="PTB/PI_dom"/>
</dbReference>
<dbReference type="GO" id="GO:0005925">
    <property type="term" value="C:focal adhesion"/>
    <property type="evidence" value="ECO:0007669"/>
    <property type="project" value="UniProtKB-SubCell"/>
</dbReference>
<feature type="compositionally biased region" description="Basic and acidic residues" evidence="23">
    <location>
        <begin position="601"/>
        <end position="618"/>
    </location>
</feature>
<dbReference type="InterPro" id="IPR014020">
    <property type="entry name" value="Tensin_C2-dom"/>
</dbReference>
<dbReference type="PROSITE" id="PS50001">
    <property type="entry name" value="SH2"/>
    <property type="match status" value="1"/>
</dbReference>
<dbReference type="PROSITE" id="PS51182">
    <property type="entry name" value="C2_TENSIN"/>
    <property type="match status" value="1"/>
</dbReference>
<feature type="compositionally biased region" description="Polar residues" evidence="23">
    <location>
        <begin position="1768"/>
        <end position="1789"/>
    </location>
</feature>
<evidence type="ECO:0000256" key="4">
    <source>
        <dbReference type="ARBA" id="ARBA00022499"/>
    </source>
</evidence>
<feature type="compositionally biased region" description="Pro residues" evidence="23">
    <location>
        <begin position="1821"/>
        <end position="1838"/>
    </location>
</feature>
<dbReference type="Gene3D" id="3.30.60.20">
    <property type="match status" value="1"/>
</dbReference>
<feature type="domain" description="RRM" evidence="27">
    <location>
        <begin position="97"/>
        <end position="174"/>
    </location>
</feature>
<evidence type="ECO:0000256" key="10">
    <source>
        <dbReference type="ARBA" id="ARBA00022843"/>
    </source>
</evidence>
<evidence type="ECO:0000259" key="28">
    <source>
        <dbReference type="PROSITE" id="PS51181"/>
    </source>
</evidence>
<dbReference type="SUPFAM" id="SSF49562">
    <property type="entry name" value="C2 domain (Calcium/lipid-binding domain, CaLB)"/>
    <property type="match status" value="1"/>
</dbReference>
<feature type="region of interest" description="Disordered" evidence="23">
    <location>
        <begin position="791"/>
        <end position="812"/>
    </location>
</feature>
<dbReference type="FunFam" id="3.30.505.10:FF:000002">
    <property type="entry name" value="Tensin 1"/>
    <property type="match status" value="1"/>
</dbReference>
<keyword evidence="13" id="KW-0648">Protein biosynthesis</keyword>
<dbReference type="SMART" id="SM01326">
    <property type="entry name" value="PTEN_C2"/>
    <property type="match status" value="1"/>
</dbReference>
<keyword evidence="6" id="KW-0597">Phosphoprotein</keyword>
<dbReference type="Pfam" id="PF00017">
    <property type="entry name" value="SH2"/>
    <property type="match status" value="1"/>
</dbReference>
<dbReference type="InterPro" id="IPR035892">
    <property type="entry name" value="C2_domain_sf"/>
</dbReference>
<comment type="function">
    <text evidence="18">Required for the binding of mRNA to ribosomes. Functions in close association with EIF4-F and EIF4-A. Binds near the 5'-terminal cap of mRNA in presence of EIF-4F and ATP. Promotes the ATPase activity and the ATP-dependent RNA unwinding activity of both EIF4-A and EIF4-F.</text>
</comment>
<dbReference type="CDD" id="cd20887">
    <property type="entry name" value="C1_TNS2"/>
    <property type="match status" value="1"/>
</dbReference>
<feature type="domain" description="SH2" evidence="24">
    <location>
        <begin position="2037"/>
        <end position="2147"/>
    </location>
</feature>
<evidence type="ECO:0000256" key="14">
    <source>
        <dbReference type="ARBA" id="ARBA00022949"/>
    </source>
</evidence>
<comment type="subcellular location">
    <subcellularLocation>
        <location evidence="1">Cell junction</location>
        <location evidence="1">Focal adhesion</location>
    </subcellularLocation>
    <subcellularLocation>
        <location evidence="2">Cell projection</location>
    </subcellularLocation>
</comment>
<evidence type="ECO:0000256" key="7">
    <source>
        <dbReference type="ARBA" id="ARBA00022723"/>
    </source>
</evidence>
<feature type="compositionally biased region" description="Gly residues" evidence="23">
    <location>
        <begin position="544"/>
        <end position="556"/>
    </location>
</feature>
<dbReference type="SUPFAM" id="SSF52799">
    <property type="entry name" value="(Phosphotyrosine protein) phosphatases II"/>
    <property type="match status" value="1"/>
</dbReference>
<feature type="compositionally biased region" description="Pro residues" evidence="23">
    <location>
        <begin position="648"/>
        <end position="666"/>
    </location>
</feature>
<dbReference type="FunFam" id="3.30.70.330:FF:000163">
    <property type="entry name" value="Eukaryotic translation initiation factor 4B"/>
    <property type="match status" value="1"/>
</dbReference>
<dbReference type="InterPro" id="IPR029023">
    <property type="entry name" value="Tensin_phosphatase"/>
</dbReference>
<keyword evidence="7" id="KW-0479">Metal-binding</keyword>
<evidence type="ECO:0000256" key="17">
    <source>
        <dbReference type="ARBA" id="ARBA00023273"/>
    </source>
</evidence>
<dbReference type="EMBL" id="JAROKS010000008">
    <property type="protein sequence ID" value="KAK1801641.1"/>
    <property type="molecule type" value="Genomic_DNA"/>
</dbReference>
<protein>
    <recommendedName>
        <fullName evidence="20">Eukaryotic translation initiation factor 4B</fullName>
    </recommendedName>
</protein>
<dbReference type="SUPFAM" id="SSF50729">
    <property type="entry name" value="PH domain-like"/>
    <property type="match status" value="1"/>
</dbReference>
<keyword evidence="16 22" id="KW-0727">SH2 domain</keyword>
<keyword evidence="14" id="KW-0965">Cell junction</keyword>
<dbReference type="Pfam" id="PF10409">
    <property type="entry name" value="PTEN_C2"/>
    <property type="match status" value="1"/>
</dbReference>
<feature type="compositionally biased region" description="Polar residues" evidence="23">
    <location>
        <begin position="1220"/>
        <end position="1231"/>
    </location>
</feature>
<dbReference type="Gene3D" id="2.60.40.1110">
    <property type="match status" value="1"/>
</dbReference>
<evidence type="ECO:0000256" key="22">
    <source>
        <dbReference type="PROSITE-ProRule" id="PRU00191"/>
    </source>
</evidence>
<dbReference type="InterPro" id="IPR046349">
    <property type="entry name" value="C1-like_sf"/>
</dbReference>
<evidence type="ECO:0000259" key="26">
    <source>
        <dbReference type="PROSITE" id="PS50081"/>
    </source>
</evidence>
<feature type="compositionally biased region" description="Polar residues" evidence="23">
    <location>
        <begin position="1617"/>
        <end position="1632"/>
    </location>
</feature>
<evidence type="ECO:0000256" key="2">
    <source>
        <dbReference type="ARBA" id="ARBA00004316"/>
    </source>
</evidence>
<name>A0AAD8ZNR6_9TELE</name>
<evidence type="ECO:0000256" key="5">
    <source>
        <dbReference type="ARBA" id="ARBA00022540"/>
    </source>
</evidence>
<keyword evidence="4" id="KW-1017">Isopeptide bond</keyword>
<dbReference type="Gene3D" id="3.30.70.330">
    <property type="match status" value="1"/>
</dbReference>
<dbReference type="PROSITE" id="PS00479">
    <property type="entry name" value="ZF_DAG_PE_1"/>
    <property type="match status" value="1"/>
</dbReference>
<dbReference type="Gene3D" id="3.30.505.10">
    <property type="entry name" value="SH2 domain"/>
    <property type="match status" value="1"/>
</dbReference>
<keyword evidence="10" id="KW-0832">Ubl conjugation</keyword>
<dbReference type="Pfam" id="PF00130">
    <property type="entry name" value="C1_1"/>
    <property type="match status" value="1"/>
</dbReference>
<dbReference type="GO" id="GO:0003723">
    <property type="term" value="F:RNA binding"/>
    <property type="evidence" value="ECO:0007669"/>
    <property type="project" value="UniProtKB-UniRule"/>
</dbReference>
<sequence>MAASAKKNKKKGKTLTLTDFLAEDSGGSAPSSYPPPKPTSWADETDDLEGDAVTTSWHTEDDVYRAPPIDRSILPTAPRAAREPNIDRSRLPRNPPYTAFLGNLPYDVTEDSIKDFFRGLSISAVRLPREPSNPERLKGFGYAEFDDVESLLRALSLNEENLGNRRIRVDIADQSNEKERDDRSTMGRDRNRGGDLGPDKTDSDWRARPSTDTDEGPRRDDSYAERSRDRYKSDRYRDGPRRDNDRYDSGRDRYRDRYDDRRDYDRAGYESRSTGRRQFGSGFPRDYDDRRDDYRGSGDRYGDRYGDRDDRYERREERREDRGPPQRPKLNLKPRSVPKDEEAGSSPTTPSSRSASIFGGAKPVDTAAKEREVEERLKREQERLQRQLDEEKGRGPERKPRERHPSWRSEDQATERSRTGSESSQPGTTTSRGSRRRESERSLDNEVFGGCDEEPPSPSSHAPSPRQEGLPLKVVPAPPPKENAWVKRSAMSGGSSESEAKPAVSPTSAAPAKSSTSSADERVPQKGKDENKADGVHRDRGPSRGRGGASGPGAGRGRGDASSRDRRKETDRKDVRRERDLRPAPEPKKYEESPSPPVCSLEEHTDHSVKEAKEGEAERWLTSAGLLSLLSSWLRSLADRAAGESSTRPPPELGLPCSPDPPPPVHLPAAKSAPAQAAGRPVRDSGEAPQEGSVKGERRGSGFGGPAGWVEDCCGAEPEPEPVTGTGKREWTDSRGNMRLTKAKGEPHAFKEKTFKKRRQCVVCKQSIESLGSFCRVCKTATHKKCESKVSGNCVPAQPSDPGSTKSLPYTKQRGGLPRSFSVDRVIDRVMERQYDFDLTYITERIISVFFPPLLDEQRYRLNLKEVAAMLKSKHQDKFLLFNLSEKRHDITRLNPKVHDFGWPDLHAPPLDKICAMCKAMETWLNSDPQHVVVLHCKGNKGRTGVIIAAYMHYSKISAGADQALSTLAMRKFCEDKVSSSLQPSQNRYIYYFGGLLSGSIKMNSSPLFLHQVLIPTIPTFQADGGYCPFLKIYQSMQLLYTSGIYDLQGSTGRKLCVTIEPALLLKGDIMVKCYHRRVQMAERDTVFRLQFHTCTIHGAQLWFGKGELDEACSDDRFPPDATVEFVFSSGPEKIKGREYQRNDPAVTVDYNTADPVVRWDSYENFNLQHEDSLEDIAHTRGPLDGSLYAQVKKRRATGLSTLPSTNGSPGRSPEERPTQLLSVSTDSGRSSAPPERFEDPPGPAPPTQQEREELDRLLGGIEGGRAGRDRERETAILDDGDSLPPERTGSLRLGRSCSCRAGYRSQRCAEPGCDRLHHLPNGCCLEHAASTNGHAGAPSPALPSLLGLCQHHSAHSHQSLPPPDLLWDRQQGPQHYLHRTCSEGATSRHLCPYPGQELGPHPHSPSPGGRLLCRADEYIPYPQPHHAHSHPPKPAGPYHDVMLMDGLPPPGCPCRDCCLRREDFYALRLDRGEGLHWERDELPREGGIRRGREPDLPRGAELHWEREAGLRRPREAPLHWDRDREAELQWEREREVEYWHRRAAVAPYATPGHDVPAFAFDPLPAGHPAYPEPSRSHAHLDLKYSSSSSGYQTPHQTCPCSPYQPSPSESRGYASGYQSESTSPLPTTCTFYSPAHHVGGPPDGHAESHPQDCVSGTPDGPGVQVENVGWRDHITHGSLRRLQRDARAACSTPSDISGPPTPIHTSSPLCAQESPSLSVREQDARCSEVSTDSNMPLAQERVEPVTPQPPSAWQELQRIESPATKPSRPSRSLPQPNSSPSRQLSTHSALIAPSTDTHHQAPPCPPTLPQSLQQSTGRPSPSPAPPNEEAGPAPPAGSPAQAHSVSPSPLQPESVPARPQSNGLPLTPEPETPRSVSSVPASPRPPPASRESSPSPEPPVPGFATLGRKLMLGADPTLRTAHAQPCAGMDSSPAPSDGHSMPTFPLSPGCYPAVVPPGSATQPPLPEKRRQGALPGSPGDRSGAPRVSVGNSPSAQHHVTFSPSVAAAGGQDEGPTDSDAATQVSVKFVQDSSRFWYKPGISRDQAITALKEREPGTFIIRDSNSFQGAYGLALKVATPPPNVSNHGNKGGDPLEQLVRHFLIEIGPRGVKIKGCQNEPHFGSLSALVYQHSISPISLPCALRIPEKDPIGEAQEVQPSSNMSTAADLLKQGAACNVLYLNSVETESLTGPQAIARATDATMLRGPRTSATVVHFKVSAQGITLTDSQRRVFFRRHYPINSVTFSSVDPQDRRLLCMPACTLSRFRLFPGRVFGFVAKKPGSVAENVCHLFAELDPEQPATAIVNFINKVMLGPQRR</sequence>
<dbReference type="InterPro" id="IPR029021">
    <property type="entry name" value="Prot-tyrosine_phosphatase-like"/>
</dbReference>
<evidence type="ECO:0000256" key="6">
    <source>
        <dbReference type="ARBA" id="ARBA00022553"/>
    </source>
</evidence>
<feature type="compositionally biased region" description="Low complexity" evidence="23">
    <location>
        <begin position="667"/>
        <end position="678"/>
    </location>
</feature>
<feature type="compositionally biased region" description="Polar residues" evidence="23">
    <location>
        <begin position="1704"/>
        <end position="1720"/>
    </location>
</feature>
<keyword evidence="5" id="KW-0396">Initiation factor</keyword>
<dbReference type="PANTHER" id="PTHR45734:SF1">
    <property type="entry name" value="TENSIN-2"/>
    <property type="match status" value="1"/>
</dbReference>
<keyword evidence="9" id="KW-0862">Zinc</keyword>
<dbReference type="InterPro" id="IPR002219">
    <property type="entry name" value="PKC_DAG/PE"/>
</dbReference>
<dbReference type="SUPFAM" id="SSF57889">
    <property type="entry name" value="Cysteine-rich domain"/>
    <property type="match status" value="1"/>
</dbReference>
<dbReference type="PANTHER" id="PTHR45734">
    <property type="entry name" value="TENSIN"/>
    <property type="match status" value="1"/>
</dbReference>
<evidence type="ECO:0000256" key="20">
    <source>
        <dbReference type="ARBA" id="ARBA00067321"/>
    </source>
</evidence>
<feature type="domain" description="Phosphatase tensin-type" evidence="28">
    <location>
        <begin position="828"/>
        <end position="1000"/>
    </location>
</feature>
<evidence type="ECO:0000313" key="30">
    <source>
        <dbReference type="EMBL" id="KAK1801641.1"/>
    </source>
</evidence>
<dbReference type="SUPFAM" id="SSF54928">
    <property type="entry name" value="RNA-binding domain, RBD"/>
    <property type="match status" value="1"/>
</dbReference>
<evidence type="ECO:0000259" key="27">
    <source>
        <dbReference type="PROSITE" id="PS50102"/>
    </source>
</evidence>
<evidence type="ECO:0000256" key="18">
    <source>
        <dbReference type="ARBA" id="ARBA00057062"/>
    </source>
</evidence>
<dbReference type="GO" id="GO:0004725">
    <property type="term" value="F:protein tyrosine phosphatase activity"/>
    <property type="evidence" value="ECO:0007669"/>
    <property type="project" value="TreeGrafter"/>
</dbReference>
<dbReference type="InterPro" id="IPR033107">
    <property type="entry name" value="EIF-4B_RRM"/>
</dbReference>
<feature type="region of interest" description="Disordered" evidence="23">
    <location>
        <begin position="173"/>
        <end position="618"/>
    </location>
</feature>
<dbReference type="CDD" id="cd09927">
    <property type="entry name" value="SH2_Tensin_like"/>
    <property type="match status" value="1"/>
</dbReference>
<dbReference type="InterPro" id="IPR035979">
    <property type="entry name" value="RBD_domain_sf"/>
</dbReference>
<feature type="compositionally biased region" description="Low complexity" evidence="23">
    <location>
        <begin position="489"/>
        <end position="518"/>
    </location>
</feature>
<feature type="compositionally biased region" description="Polar residues" evidence="23">
    <location>
        <begin position="801"/>
        <end position="810"/>
    </location>
</feature>
<dbReference type="PROSITE" id="PS50056">
    <property type="entry name" value="TYR_PHOSPHATASE_2"/>
    <property type="match status" value="1"/>
</dbReference>
<feature type="compositionally biased region" description="Polar residues" evidence="23">
    <location>
        <begin position="1810"/>
        <end position="1819"/>
    </location>
</feature>
<dbReference type="InterPro" id="IPR012677">
    <property type="entry name" value="Nucleotide-bd_a/b_plait_sf"/>
</dbReference>
<evidence type="ECO:0000256" key="19">
    <source>
        <dbReference type="ARBA" id="ARBA00062097"/>
    </source>
</evidence>
<dbReference type="Pfam" id="PF00076">
    <property type="entry name" value="RRM_1"/>
    <property type="match status" value="1"/>
</dbReference>
<feature type="region of interest" description="Disordered" evidence="23">
    <location>
        <begin position="1"/>
        <end position="99"/>
    </location>
</feature>
<dbReference type="SMART" id="SM00109">
    <property type="entry name" value="C1"/>
    <property type="match status" value="1"/>
</dbReference>
<dbReference type="GO" id="GO:0042995">
    <property type="term" value="C:cell projection"/>
    <property type="evidence" value="ECO:0007669"/>
    <property type="project" value="UniProtKB-SubCell"/>
</dbReference>
<dbReference type="InterPro" id="IPR000387">
    <property type="entry name" value="Tyr_Pase_dom"/>
</dbReference>
<evidence type="ECO:0000256" key="13">
    <source>
        <dbReference type="ARBA" id="ARBA00022917"/>
    </source>
</evidence>
<dbReference type="CDD" id="cd12402">
    <property type="entry name" value="RRM_eIF4B"/>
    <property type="match status" value="1"/>
</dbReference>
<dbReference type="PROSITE" id="PS50081">
    <property type="entry name" value="ZF_DAG_PE_2"/>
    <property type="match status" value="1"/>
</dbReference>
<evidence type="ECO:0000256" key="23">
    <source>
        <dbReference type="SAM" id="MobiDB-lite"/>
    </source>
</evidence>
<dbReference type="GO" id="GO:0046872">
    <property type="term" value="F:metal ion binding"/>
    <property type="evidence" value="ECO:0007669"/>
    <property type="project" value="UniProtKB-KW"/>
</dbReference>
<dbReference type="PROSITE" id="PS50102">
    <property type="entry name" value="RRM"/>
    <property type="match status" value="1"/>
</dbReference>
<gene>
    <name evidence="30" type="ORF">P4O66_022287</name>
</gene>
<dbReference type="CDD" id="cd01213">
    <property type="entry name" value="PTB_tensin"/>
    <property type="match status" value="1"/>
</dbReference>
<feature type="domain" description="Phorbol-ester/DAG-type" evidence="26">
    <location>
        <begin position="747"/>
        <end position="794"/>
    </location>
</feature>
<evidence type="ECO:0000313" key="31">
    <source>
        <dbReference type="Proteomes" id="UP001239994"/>
    </source>
</evidence>
<dbReference type="Proteomes" id="UP001239994">
    <property type="component" value="Unassembled WGS sequence"/>
</dbReference>
<dbReference type="InterPro" id="IPR013625">
    <property type="entry name" value="PTB"/>
</dbReference>
<comment type="caution">
    <text evidence="30">The sequence shown here is derived from an EMBL/GenBank/DDBJ whole genome shotgun (WGS) entry which is preliminary data.</text>
</comment>
<feature type="region of interest" description="Disordered" evidence="23">
    <location>
        <begin position="1196"/>
        <end position="1290"/>
    </location>
</feature>
<evidence type="ECO:0000256" key="1">
    <source>
        <dbReference type="ARBA" id="ARBA00004246"/>
    </source>
</evidence>
<dbReference type="SMART" id="SM00462">
    <property type="entry name" value="PTB"/>
    <property type="match status" value="1"/>
</dbReference>
<keyword evidence="11 21" id="KW-0694">RNA-binding</keyword>
<dbReference type="InterPro" id="IPR036860">
    <property type="entry name" value="SH2_dom_sf"/>
</dbReference>
<feature type="compositionally biased region" description="Basic and acidic residues" evidence="23">
    <location>
        <begin position="367"/>
        <end position="419"/>
    </location>
</feature>
<evidence type="ECO:0000256" key="12">
    <source>
        <dbReference type="ARBA" id="ARBA00022912"/>
    </source>
</evidence>
<feature type="compositionally biased region" description="Basic residues" evidence="23">
    <location>
        <begin position="1"/>
        <end position="13"/>
    </location>
</feature>
<dbReference type="PROSITE" id="PS51181">
    <property type="entry name" value="PPASE_TENSIN"/>
    <property type="match status" value="1"/>
</dbReference>
<dbReference type="InterPro" id="IPR033929">
    <property type="entry name" value="Tensin_PTB"/>
</dbReference>
<comment type="subunit">
    <text evidence="19">Self-associates and interacts with EIF3 p170 subunit.</text>
</comment>
<accession>A0AAD8ZNR6</accession>